<protein>
    <submittedName>
        <fullName evidence="3">Uncharacterized protein</fullName>
    </submittedName>
</protein>
<dbReference type="KEGG" id="edu:LIU_08085"/>
<dbReference type="EMBL" id="PDEB01000004">
    <property type="protein sequence ID" value="PEH44703.1"/>
    <property type="molecule type" value="Genomic_DNA"/>
</dbReference>
<feature type="region of interest" description="Disordered" evidence="1">
    <location>
        <begin position="54"/>
        <end position="77"/>
    </location>
</feature>
<evidence type="ECO:0000313" key="3">
    <source>
        <dbReference type="EMBL" id="PEH44703.1"/>
    </source>
</evidence>
<evidence type="ECO:0000256" key="1">
    <source>
        <dbReference type="SAM" id="MobiDB-lite"/>
    </source>
</evidence>
<keyword evidence="2" id="KW-1133">Transmembrane helix</keyword>
<dbReference type="Proteomes" id="UP000220669">
    <property type="component" value="Unassembled WGS sequence"/>
</dbReference>
<comment type="caution">
    <text evidence="3">The sequence shown here is derived from an EMBL/GenBank/DDBJ whole genome shotgun (WGS) entry which is preliminary data.</text>
</comment>
<proteinExistence type="predicted"/>
<feature type="transmembrane region" description="Helical" evidence="2">
    <location>
        <begin position="30"/>
        <end position="48"/>
    </location>
</feature>
<evidence type="ECO:0000256" key="2">
    <source>
        <dbReference type="SAM" id="Phobius"/>
    </source>
</evidence>
<reference evidence="3 4" key="1">
    <citation type="submission" date="2017-09" db="EMBL/GenBank/DDBJ databases">
        <title>FDA dAtabase for Regulatory Grade micrObial Sequences (FDA-ARGOS): Supporting development and validation of Infectious Disease Dx tests.</title>
        <authorList>
            <person name="Minogue T."/>
            <person name="Wolcott M."/>
            <person name="Wasieloski L."/>
            <person name="Aguilar W."/>
            <person name="Moore D."/>
            <person name="Tallon L.J."/>
            <person name="Sadzewicz L."/>
            <person name="Ott S."/>
            <person name="Zhao X."/>
            <person name="Nagaraj S."/>
            <person name="Vavikolanu K."/>
            <person name="Aluvathingal J."/>
            <person name="Nadendla S."/>
            <person name="Sichtig H."/>
        </authorList>
    </citation>
    <scope>NUCLEOTIDE SEQUENCE [LARGE SCALE GENOMIC DNA]</scope>
    <source>
        <strain evidence="3 4">FDAARGOS_396</strain>
    </source>
</reference>
<dbReference type="RefSeq" id="WP_005877736.1">
    <property type="nucleotide sequence ID" value="NZ_CABGIQ010000025.1"/>
</dbReference>
<sequence length="77" mass="8644">METFWQQTIKSGVVAQTDLFKRFSDYLSDHLVFILGGLAVIIIVTLLLSKKMTASGPANKKSSGKMTTKQGQYKKYR</sequence>
<keyword evidence="2" id="KW-0472">Membrane</keyword>
<accession>A0A2A7SMP0</accession>
<keyword evidence="2" id="KW-0812">Transmembrane</keyword>
<evidence type="ECO:0000313" key="4">
    <source>
        <dbReference type="Proteomes" id="UP000220669"/>
    </source>
</evidence>
<feature type="compositionally biased region" description="Polar residues" evidence="1">
    <location>
        <begin position="60"/>
        <end position="71"/>
    </location>
</feature>
<gene>
    <name evidence="3" type="ORF">CRM96_06655</name>
</gene>
<dbReference type="AlphaFoldDB" id="A0A2A7SMP0"/>
<organism evidence="3 4">
    <name type="scientific">Enterococcus durans</name>
    <dbReference type="NCBI Taxonomy" id="53345"/>
    <lineage>
        <taxon>Bacteria</taxon>
        <taxon>Bacillati</taxon>
        <taxon>Bacillota</taxon>
        <taxon>Bacilli</taxon>
        <taxon>Lactobacillales</taxon>
        <taxon>Enterococcaceae</taxon>
        <taxon>Enterococcus</taxon>
    </lineage>
</organism>
<dbReference type="GeneID" id="56743996"/>
<name>A0A2A7SMP0_9ENTE</name>